<dbReference type="PANTHER" id="PTHR33204">
    <property type="entry name" value="TRANSCRIPTIONAL REGULATOR, MARR FAMILY"/>
    <property type="match status" value="1"/>
</dbReference>
<evidence type="ECO:0000259" key="4">
    <source>
        <dbReference type="PROSITE" id="PS51118"/>
    </source>
</evidence>
<dbReference type="PANTHER" id="PTHR33204:SF18">
    <property type="entry name" value="TRANSCRIPTIONAL REGULATORY PROTEIN"/>
    <property type="match status" value="1"/>
</dbReference>
<dbReference type="GO" id="GO:0003677">
    <property type="term" value="F:DNA binding"/>
    <property type="evidence" value="ECO:0007669"/>
    <property type="project" value="UniProtKB-KW"/>
</dbReference>
<gene>
    <name evidence="5" type="ORF">MARA_55880</name>
</gene>
<proteinExistence type="predicted"/>
<dbReference type="InterPro" id="IPR036390">
    <property type="entry name" value="WH_DNA-bd_sf"/>
</dbReference>
<dbReference type="PROSITE" id="PS51118">
    <property type="entry name" value="HTH_HXLR"/>
    <property type="match status" value="1"/>
</dbReference>
<dbReference type="SUPFAM" id="SSF46785">
    <property type="entry name" value="Winged helix' DNA-binding domain"/>
    <property type="match status" value="1"/>
</dbReference>
<keyword evidence="2" id="KW-0238">DNA-binding</keyword>
<feature type="domain" description="HTH hxlR-type" evidence="4">
    <location>
        <begin position="10"/>
        <end position="108"/>
    </location>
</feature>
<evidence type="ECO:0000313" key="5">
    <source>
        <dbReference type="EMBL" id="BBY52120.1"/>
    </source>
</evidence>
<name>A0A7I7S6M3_9MYCO</name>
<dbReference type="AlphaFoldDB" id="A0A7I7S6M3"/>
<keyword evidence="3" id="KW-0804">Transcription</keyword>
<dbReference type="SUPFAM" id="SSF55718">
    <property type="entry name" value="SCP-like"/>
    <property type="match status" value="1"/>
</dbReference>
<reference evidence="5 6" key="1">
    <citation type="journal article" date="2019" name="Emerg. Microbes Infect.">
        <title>Comprehensive subspecies identification of 175 nontuberculous mycobacteria species based on 7547 genomic profiles.</title>
        <authorList>
            <person name="Matsumoto Y."/>
            <person name="Kinjo T."/>
            <person name="Motooka D."/>
            <person name="Nabeya D."/>
            <person name="Jung N."/>
            <person name="Uechi K."/>
            <person name="Horii T."/>
            <person name="Iida T."/>
            <person name="Fujita J."/>
            <person name="Nakamura S."/>
        </authorList>
    </citation>
    <scope>NUCLEOTIDE SEQUENCE [LARGE SCALE GENOMIC DNA]</scope>
    <source>
        <strain evidence="5 6">JCM 18538</strain>
    </source>
</reference>
<organism evidence="5 6">
    <name type="scientific">Mycolicibacterium arabiense</name>
    <dbReference type="NCBI Taxonomy" id="1286181"/>
    <lineage>
        <taxon>Bacteria</taxon>
        <taxon>Bacillati</taxon>
        <taxon>Actinomycetota</taxon>
        <taxon>Actinomycetes</taxon>
        <taxon>Mycobacteriales</taxon>
        <taxon>Mycobacteriaceae</taxon>
        <taxon>Mycolicibacterium</taxon>
    </lineage>
</organism>
<sequence>MASRSYGQHCAVAKSLDLVGDRWTLLVVRELLDGPRRYGDLLTALTPIATDMLASRLRDLEANGLVCKRAMPRPATGATYELTDDGHALEDVVHAYARWGRHLMSRRAASDVVRPEWLVRAVRAYVRDDRGGRPVTFRLDMPEGSVTIRIDADGVDTVDDDEPVDVTLSGHAETLATAMDPAQVADLVAAGRLRVDGDPDATRRLASMFAPPRRRAG</sequence>
<accession>A0A7I7S6M3</accession>
<dbReference type="Gene3D" id="1.10.10.10">
    <property type="entry name" value="Winged helix-like DNA-binding domain superfamily/Winged helix DNA-binding domain"/>
    <property type="match status" value="1"/>
</dbReference>
<dbReference type="EMBL" id="AP022593">
    <property type="protein sequence ID" value="BBY52120.1"/>
    <property type="molecule type" value="Genomic_DNA"/>
</dbReference>
<dbReference type="InterPro" id="IPR003033">
    <property type="entry name" value="SCP2_sterol-bd_dom"/>
</dbReference>
<dbReference type="KEGG" id="marz:MARA_55880"/>
<keyword evidence="6" id="KW-1185">Reference proteome</keyword>
<evidence type="ECO:0000256" key="3">
    <source>
        <dbReference type="ARBA" id="ARBA00023163"/>
    </source>
</evidence>
<protein>
    <submittedName>
        <fullName evidence="5">Transcriptional regulator</fullName>
    </submittedName>
</protein>
<evidence type="ECO:0000256" key="1">
    <source>
        <dbReference type="ARBA" id="ARBA00023015"/>
    </source>
</evidence>
<dbReference type="Pfam" id="PF01638">
    <property type="entry name" value="HxlR"/>
    <property type="match status" value="1"/>
</dbReference>
<dbReference type="InterPro" id="IPR036527">
    <property type="entry name" value="SCP2_sterol-bd_dom_sf"/>
</dbReference>
<keyword evidence="1" id="KW-0805">Transcription regulation</keyword>
<evidence type="ECO:0000256" key="2">
    <source>
        <dbReference type="ARBA" id="ARBA00023125"/>
    </source>
</evidence>
<dbReference type="Pfam" id="PF02036">
    <property type="entry name" value="SCP2"/>
    <property type="match status" value="1"/>
</dbReference>
<dbReference type="Proteomes" id="UP000467428">
    <property type="component" value="Chromosome"/>
</dbReference>
<dbReference type="RefSeq" id="WP_163923866.1">
    <property type="nucleotide sequence ID" value="NZ_AP022593.1"/>
</dbReference>
<evidence type="ECO:0000313" key="6">
    <source>
        <dbReference type="Proteomes" id="UP000467428"/>
    </source>
</evidence>
<geneLocation type="plasmid" evidence="6">
    <name>pjcm18538 dna</name>
</geneLocation>
<dbReference type="InterPro" id="IPR002577">
    <property type="entry name" value="HTH_HxlR"/>
</dbReference>
<dbReference type="InterPro" id="IPR036388">
    <property type="entry name" value="WH-like_DNA-bd_sf"/>
</dbReference>